<proteinExistence type="predicted"/>
<dbReference type="InterPro" id="IPR052738">
    <property type="entry name" value="ABC-Tungstate_binding"/>
</dbReference>
<accession>A0A5J4L5I2</accession>
<dbReference type="EMBL" id="BLAB01000001">
    <property type="protein sequence ID" value="GER94140.1"/>
    <property type="molecule type" value="Genomic_DNA"/>
</dbReference>
<dbReference type="InterPro" id="IPR024370">
    <property type="entry name" value="PBP_domain"/>
</dbReference>
<sequence length="278" mass="31148">MLKRSFILALVVSAFLASVVSAETRIRCASTTSTQNSGLFDYILPIFEKKAGIKVDVVAVGTGAAIEIGKRGDADVVFVHAKEQELKAVEEGYFVNRHDVMYNDFVIIGPANDPLKIKGIKSATEAFKKIAENNYPFVSRGDKSGTHTKELSLWKKAGIEPKGQKWYLEVGQGMEKTQRIANEKRAYTLTDRGTWLATKDKDRLEMKIILEGEPVLFNQYGVMAVNPEKHKHVKYREAMEFINWLISEEGQHTIASFKDKHGNQLFIPNARSGVPKKS</sequence>
<comment type="caution">
    <text evidence="2">The sequence shown here is derived from an EMBL/GenBank/DDBJ whole genome shotgun (WGS) entry which is preliminary data.</text>
</comment>
<dbReference type="Gene3D" id="3.40.190.10">
    <property type="entry name" value="Periplasmic binding protein-like II"/>
    <property type="match status" value="2"/>
</dbReference>
<dbReference type="PANTHER" id="PTHR37945:SF1">
    <property type="entry name" value="EXTRACELLULAR TUNGSTATE BINDING PROTEIN"/>
    <property type="match status" value="1"/>
</dbReference>
<dbReference type="Pfam" id="PF12849">
    <property type="entry name" value="PBP_like_2"/>
    <property type="match status" value="1"/>
</dbReference>
<evidence type="ECO:0000259" key="1">
    <source>
        <dbReference type="Pfam" id="PF12849"/>
    </source>
</evidence>
<organism evidence="2">
    <name type="scientific">hot springs metagenome</name>
    <dbReference type="NCBI Taxonomy" id="433727"/>
    <lineage>
        <taxon>unclassified sequences</taxon>
        <taxon>metagenomes</taxon>
        <taxon>ecological metagenomes</taxon>
    </lineage>
</organism>
<evidence type="ECO:0000313" key="2">
    <source>
        <dbReference type="EMBL" id="GER94140.1"/>
    </source>
</evidence>
<gene>
    <name evidence="2" type="ORF">A45J_1899</name>
</gene>
<dbReference type="AlphaFoldDB" id="A0A5J4L5I2"/>
<reference evidence="2" key="1">
    <citation type="submission" date="2019-10" db="EMBL/GenBank/DDBJ databases">
        <title>Metagenomic sequencing of thiosulfate-disproportionating enrichment culture.</title>
        <authorList>
            <person name="Umezawa K."/>
            <person name="Kojima H."/>
            <person name="Fukui M."/>
        </authorList>
    </citation>
    <scope>NUCLEOTIDE SEQUENCE</scope>
    <source>
        <strain evidence="2">45J</strain>
    </source>
</reference>
<protein>
    <submittedName>
        <fullName evidence="2">Tungsten ABC transporter substrate-binding protein</fullName>
    </submittedName>
</protein>
<name>A0A5J4L5I2_9ZZZZ</name>
<dbReference type="PANTHER" id="PTHR37945">
    <property type="entry name" value="EXTRACELLULAR TUNGSTATE BINDING PROTEIN"/>
    <property type="match status" value="1"/>
</dbReference>
<feature type="domain" description="PBP" evidence="1">
    <location>
        <begin position="29"/>
        <end position="249"/>
    </location>
</feature>
<dbReference type="SUPFAM" id="SSF53850">
    <property type="entry name" value="Periplasmic binding protein-like II"/>
    <property type="match status" value="1"/>
</dbReference>